<sequence>MANAWFRMYSEFATDPKVQMLPEAMQRRLVMLFCMRCGDVTVTLGDAEIAFHLRISDTDLAETKALFIAKGFIDSKWNIKNWEKRQFSSDSSAARTRAYRDRKRDKVVTSQVTNSGALDTDTDTDTEKEEEANASLSTAAPQDDESSVDGDSGDQQPARPACPHQRIVALYHEVLPELRQVRDWNETRRKLLQRRWAEEFGRQNLDWWRGYFEYIRGSDFLMGKTTGRDGRPFDCDLEWLVRPSNFAKVIEGKYENDA</sequence>
<dbReference type="Proteomes" id="UP000050864">
    <property type="component" value="Unassembled WGS sequence"/>
</dbReference>
<reference evidence="2 3" key="1">
    <citation type="submission" date="2015-05" db="EMBL/GenBank/DDBJ databases">
        <title>Genome sequencing and analysis of members of genus Stenotrophomonas.</title>
        <authorList>
            <person name="Patil P.P."/>
            <person name="Midha S."/>
            <person name="Patil P.B."/>
        </authorList>
    </citation>
    <scope>NUCLEOTIDE SEQUENCE [LARGE SCALE GENOMIC DNA]</scope>
    <source>
        <strain evidence="2 3">DSM 18929</strain>
    </source>
</reference>
<feature type="compositionally biased region" description="Acidic residues" evidence="1">
    <location>
        <begin position="120"/>
        <end position="132"/>
    </location>
</feature>
<feature type="compositionally biased region" description="Basic and acidic residues" evidence="1">
    <location>
        <begin position="98"/>
        <end position="107"/>
    </location>
</feature>
<keyword evidence="3" id="KW-1185">Reference proteome</keyword>
<gene>
    <name evidence="2" type="ORF">ABB26_10075</name>
</gene>
<protein>
    <submittedName>
        <fullName evidence="2">Uncharacterized protein</fullName>
    </submittedName>
</protein>
<feature type="region of interest" description="Disordered" evidence="1">
    <location>
        <begin position="93"/>
        <end position="161"/>
    </location>
</feature>
<dbReference type="EMBL" id="LDJI01000019">
    <property type="protein sequence ID" value="KRG64009.1"/>
    <property type="molecule type" value="Genomic_DNA"/>
</dbReference>
<dbReference type="STRING" id="405444.ABB26_10075"/>
<name>A0A0R0C2N0_9GAMM</name>
<comment type="caution">
    <text evidence="2">The sequence shown here is derived from an EMBL/GenBank/DDBJ whole genome shotgun (WGS) entry which is preliminary data.</text>
</comment>
<evidence type="ECO:0000313" key="3">
    <source>
        <dbReference type="Proteomes" id="UP000050864"/>
    </source>
</evidence>
<proteinExistence type="predicted"/>
<dbReference type="AlphaFoldDB" id="A0A0R0C2N0"/>
<dbReference type="PATRIC" id="fig|405444.3.peg.1035"/>
<dbReference type="OrthoDB" id="7018846at2"/>
<organism evidence="2 3">
    <name type="scientific">Stenotrophomonas humi</name>
    <dbReference type="NCBI Taxonomy" id="405444"/>
    <lineage>
        <taxon>Bacteria</taxon>
        <taxon>Pseudomonadati</taxon>
        <taxon>Pseudomonadota</taxon>
        <taxon>Gammaproteobacteria</taxon>
        <taxon>Lysobacterales</taxon>
        <taxon>Lysobacteraceae</taxon>
        <taxon>Stenotrophomonas</taxon>
    </lineage>
</organism>
<feature type="compositionally biased region" description="Polar residues" evidence="1">
    <location>
        <begin position="108"/>
        <end position="117"/>
    </location>
</feature>
<feature type="compositionally biased region" description="Acidic residues" evidence="1">
    <location>
        <begin position="142"/>
        <end position="152"/>
    </location>
</feature>
<evidence type="ECO:0000313" key="2">
    <source>
        <dbReference type="EMBL" id="KRG64009.1"/>
    </source>
</evidence>
<accession>A0A0R0C2N0</accession>
<evidence type="ECO:0000256" key="1">
    <source>
        <dbReference type="SAM" id="MobiDB-lite"/>
    </source>
</evidence>